<name>V4TGV3_CITCL</name>
<accession>V4TGV3</accession>
<protein>
    <submittedName>
        <fullName evidence="1">Uncharacterized protein</fullName>
    </submittedName>
</protein>
<evidence type="ECO:0000313" key="2">
    <source>
        <dbReference type="Proteomes" id="UP000030687"/>
    </source>
</evidence>
<keyword evidence="2" id="KW-1185">Reference proteome</keyword>
<dbReference type="KEGG" id="cic:CICLE_v10033255mg"/>
<dbReference type="Gramene" id="ESR48946">
    <property type="protein sequence ID" value="ESR48946"/>
    <property type="gene ID" value="CICLE_v10033255mg"/>
</dbReference>
<proteinExistence type="predicted"/>
<dbReference type="EMBL" id="KI536726">
    <property type="protein sequence ID" value="ESR48946.1"/>
    <property type="molecule type" value="Genomic_DNA"/>
</dbReference>
<dbReference type="Proteomes" id="UP000030687">
    <property type="component" value="Unassembled WGS sequence"/>
</dbReference>
<evidence type="ECO:0000313" key="1">
    <source>
        <dbReference type="EMBL" id="ESR48946.1"/>
    </source>
</evidence>
<dbReference type="InParanoid" id="V4TGV3"/>
<reference evidence="1 2" key="1">
    <citation type="submission" date="2013-10" db="EMBL/GenBank/DDBJ databases">
        <authorList>
            <consortium name="International Citrus Genome Consortium"/>
            <person name="Jenkins J."/>
            <person name="Schmutz J."/>
            <person name="Prochnik S."/>
            <person name="Rokhsar D."/>
            <person name="Gmitter F."/>
            <person name="Ollitrault P."/>
            <person name="Machado M."/>
            <person name="Talon M."/>
            <person name="Wincker P."/>
            <person name="Jaillon O."/>
            <person name="Morgante M."/>
        </authorList>
    </citation>
    <scope>NUCLEOTIDE SEQUENCE</scope>
    <source>
        <strain evidence="2">cv. Clemenules</strain>
    </source>
</reference>
<sequence length="72" mass="8540">MLMELYPDFNPHKYSRNVHSSLLGKEENYIHSILIEEENTPKYICEGSNRYPPTWRAKPSGCHFDIEIRKSQ</sequence>
<organism evidence="1 2">
    <name type="scientific">Citrus clementina</name>
    <name type="common">Clementine</name>
    <name type="synonym">Citrus deliciosa x Citrus sinensis</name>
    <dbReference type="NCBI Taxonomy" id="85681"/>
    <lineage>
        <taxon>Eukaryota</taxon>
        <taxon>Viridiplantae</taxon>
        <taxon>Streptophyta</taxon>
        <taxon>Embryophyta</taxon>
        <taxon>Tracheophyta</taxon>
        <taxon>Spermatophyta</taxon>
        <taxon>Magnoliopsida</taxon>
        <taxon>eudicotyledons</taxon>
        <taxon>Gunneridae</taxon>
        <taxon>Pentapetalae</taxon>
        <taxon>rosids</taxon>
        <taxon>malvids</taxon>
        <taxon>Sapindales</taxon>
        <taxon>Rutaceae</taxon>
        <taxon>Aurantioideae</taxon>
        <taxon>Citrus</taxon>
    </lineage>
</organism>
<gene>
    <name evidence="1" type="ORF">CICLE_v10033255mg</name>
</gene>
<dbReference type="AlphaFoldDB" id="V4TGV3"/>